<comment type="caution">
    <text evidence="1">The sequence shown here is derived from an EMBL/GenBank/DDBJ whole genome shotgun (WGS) entry which is preliminary data.</text>
</comment>
<gene>
    <name evidence="1" type="ORF">M9Y10_043932</name>
</gene>
<protein>
    <submittedName>
        <fullName evidence="1">Uncharacterized protein</fullName>
    </submittedName>
</protein>
<name>A0ABR2K144_9EUKA</name>
<proteinExistence type="predicted"/>
<organism evidence="1 2">
    <name type="scientific">Tritrichomonas musculus</name>
    <dbReference type="NCBI Taxonomy" id="1915356"/>
    <lineage>
        <taxon>Eukaryota</taxon>
        <taxon>Metamonada</taxon>
        <taxon>Parabasalia</taxon>
        <taxon>Tritrichomonadida</taxon>
        <taxon>Tritrichomonadidae</taxon>
        <taxon>Tritrichomonas</taxon>
    </lineage>
</organism>
<evidence type="ECO:0000313" key="2">
    <source>
        <dbReference type="Proteomes" id="UP001470230"/>
    </source>
</evidence>
<keyword evidence="2" id="KW-1185">Reference proteome</keyword>
<dbReference type="Proteomes" id="UP001470230">
    <property type="component" value="Unassembled WGS sequence"/>
</dbReference>
<accession>A0ABR2K144</accession>
<reference evidence="1 2" key="1">
    <citation type="submission" date="2024-04" db="EMBL/GenBank/DDBJ databases">
        <title>Tritrichomonas musculus Genome.</title>
        <authorList>
            <person name="Alves-Ferreira E."/>
            <person name="Grigg M."/>
            <person name="Lorenzi H."/>
            <person name="Galac M."/>
        </authorList>
    </citation>
    <scope>NUCLEOTIDE SEQUENCE [LARGE SCALE GENOMIC DNA]</scope>
    <source>
        <strain evidence="1 2">EAF2021</strain>
    </source>
</reference>
<dbReference type="EMBL" id="JAPFFF010000008">
    <property type="protein sequence ID" value="KAK8884812.1"/>
    <property type="molecule type" value="Genomic_DNA"/>
</dbReference>
<evidence type="ECO:0000313" key="1">
    <source>
        <dbReference type="EMBL" id="KAK8884812.1"/>
    </source>
</evidence>
<sequence length="201" mass="22948">MVLFLFHFSKSIQSLSTPGYHSVNLKCKEQLDIFLSNGKFDCILIWSHSSDNDAVITVFKENRRHEFKLIGETTAIIKGDKAQISIFSKTTVHAWIIKKDICNMYSLMYTTPQFVKDTLGIKQGIDNVCLFFSNYNNQTKISLSFSKSKSSSRINVYSESSPETALSSNLQSLSKQYNQHFFLQITNPNDLINLDYEITGE</sequence>